<dbReference type="RefSeq" id="WP_092678277.1">
    <property type="nucleotide sequence ID" value="NZ_FOXS01000008.1"/>
</dbReference>
<feature type="signal peptide" evidence="1">
    <location>
        <begin position="1"/>
        <end position="20"/>
    </location>
</feature>
<organism evidence="2 3">
    <name type="scientific">Hymenobacter arizonensis</name>
    <name type="common">Siccationidurans arizonensis</name>
    <dbReference type="NCBI Taxonomy" id="1227077"/>
    <lineage>
        <taxon>Bacteria</taxon>
        <taxon>Pseudomonadati</taxon>
        <taxon>Bacteroidota</taxon>
        <taxon>Cytophagia</taxon>
        <taxon>Cytophagales</taxon>
        <taxon>Hymenobacteraceae</taxon>
        <taxon>Hymenobacter</taxon>
    </lineage>
</organism>
<evidence type="ECO:0000313" key="2">
    <source>
        <dbReference type="EMBL" id="SFQ78882.1"/>
    </source>
</evidence>
<feature type="chain" id="PRO_5011722700" description="Lipocalin-like domain-containing protein" evidence="1">
    <location>
        <begin position="21"/>
        <end position="151"/>
    </location>
</feature>
<evidence type="ECO:0008006" key="4">
    <source>
        <dbReference type="Google" id="ProtNLM"/>
    </source>
</evidence>
<dbReference type="EMBL" id="FOXS01000008">
    <property type="protein sequence ID" value="SFQ78882.1"/>
    <property type="molecule type" value="Genomic_DNA"/>
</dbReference>
<reference evidence="3" key="1">
    <citation type="submission" date="2016-10" db="EMBL/GenBank/DDBJ databases">
        <authorList>
            <person name="Varghese N."/>
            <person name="Submissions S."/>
        </authorList>
    </citation>
    <scope>NUCLEOTIDE SEQUENCE [LARGE SCALE GENOMIC DNA]</scope>
    <source>
        <strain evidence="3">OR362-8,ATCC BAA-1266,JCM 13504</strain>
    </source>
</reference>
<name>A0A1I6BD29_HYMAR</name>
<evidence type="ECO:0000256" key="1">
    <source>
        <dbReference type="SAM" id="SignalP"/>
    </source>
</evidence>
<protein>
    <recommendedName>
        <fullName evidence="4">Lipocalin-like domain-containing protein</fullName>
    </recommendedName>
</protein>
<gene>
    <name evidence="2" type="ORF">SAMN04515668_4373</name>
</gene>
<accession>A0A1I6BD29</accession>
<keyword evidence="3" id="KW-1185">Reference proteome</keyword>
<sequence length="151" mass="17027">MKALCSLFLTLLLLPLSAFSSKEATPPKKQPQQLWGTWTLVKYVHNARSSAGTLFRKDSTLIPPHSSTFWVTFQADGTVERPSATGDKETYAYQAPTIVFYYNGVTLPSNVTSSITELTTDKLRIAYRREEPGIISYDDFFYVRQATPYSL</sequence>
<proteinExistence type="predicted"/>
<evidence type="ECO:0000313" key="3">
    <source>
        <dbReference type="Proteomes" id="UP000199029"/>
    </source>
</evidence>
<keyword evidence="1" id="KW-0732">Signal</keyword>
<dbReference type="AlphaFoldDB" id="A0A1I6BD29"/>
<dbReference type="Proteomes" id="UP000199029">
    <property type="component" value="Unassembled WGS sequence"/>
</dbReference>
<dbReference type="OrthoDB" id="9841606at2"/>